<gene>
    <name evidence="1" type="ORF">HF203_13180</name>
</gene>
<evidence type="ECO:0000313" key="2">
    <source>
        <dbReference type="Proteomes" id="UP000740754"/>
    </source>
</evidence>
<keyword evidence="2" id="KW-1185">Reference proteome</keyword>
<protein>
    <recommendedName>
        <fullName evidence="3">DUF4253 domain-containing protein</fullName>
    </recommendedName>
</protein>
<proteinExistence type="predicted"/>
<comment type="caution">
    <text evidence="1">The sequence shown here is derived from an EMBL/GenBank/DDBJ whole genome shotgun (WGS) entry which is preliminary data.</text>
</comment>
<evidence type="ECO:0008006" key="3">
    <source>
        <dbReference type="Google" id="ProtNLM"/>
    </source>
</evidence>
<sequence length="318" mass="35458">MTMIANTSVRPPVGELEQAIARVCRDWSPGGGVAALSERLQAMFPGQPLRHVLTRGGWYRLGGVIDLEGRRVAEQVRPWAEAAFAAAGGDLERLLDGLPLGRLFVTRVEGRTHYLSVATGPAPEAAIQIELEELREVLERPLTDPDWYPEGLAEFVDPTDFPRLEPEPVAPPRLVLRRVLRLQPLLARTGYGCGLPRFLADWIRSSAAEQVQFCHHWIVAVRDEDGHDRARPVAATGTPDVSLQWVDGVRGAALANRLHAFDRSQGYPFAWYFHMLSDPRVSHRLAAAVHADLMGAYAYLPARDLRILRDWCREPYGV</sequence>
<organism evidence="1 2">
    <name type="scientific">Marichromatium bheemlicum</name>
    <dbReference type="NCBI Taxonomy" id="365339"/>
    <lineage>
        <taxon>Bacteria</taxon>
        <taxon>Pseudomonadati</taxon>
        <taxon>Pseudomonadota</taxon>
        <taxon>Gammaproteobacteria</taxon>
        <taxon>Chromatiales</taxon>
        <taxon>Chromatiaceae</taxon>
        <taxon>Marichromatium</taxon>
    </lineage>
</organism>
<accession>A0ABX1IAY3</accession>
<name>A0ABX1IAY3_9GAMM</name>
<evidence type="ECO:0000313" key="1">
    <source>
        <dbReference type="EMBL" id="NKN34174.1"/>
    </source>
</evidence>
<dbReference type="RefSeq" id="WP_168670454.1">
    <property type="nucleotide sequence ID" value="NZ_JAAXKX010000021.1"/>
</dbReference>
<dbReference type="Proteomes" id="UP000740754">
    <property type="component" value="Unassembled WGS sequence"/>
</dbReference>
<dbReference type="EMBL" id="JAAXKX010000021">
    <property type="protein sequence ID" value="NKN34174.1"/>
    <property type="molecule type" value="Genomic_DNA"/>
</dbReference>
<reference evidence="1 2" key="1">
    <citation type="submission" date="2020-04" db="EMBL/GenBank/DDBJ databases">
        <title>Draft Whole-Genome sequence of Marichromatium bheemlicum DSM 18632, type strain.</title>
        <authorList>
            <person name="Kyndt J.A."/>
            <person name="Meyer T.E."/>
        </authorList>
    </citation>
    <scope>NUCLEOTIDE SEQUENCE [LARGE SCALE GENOMIC DNA]</scope>
    <source>
        <strain evidence="1 2">DSM 18632</strain>
    </source>
</reference>